<name>A0ABY3TXG0_9MYCO</name>
<keyword evidence="1" id="KW-0614">Plasmid</keyword>
<dbReference type="InterPro" id="IPR036388">
    <property type="entry name" value="WH-like_DNA-bd_sf"/>
</dbReference>
<reference evidence="1" key="1">
    <citation type="submission" date="2022-08" db="EMBL/GenBank/DDBJ databases">
        <title>Whole genome sequencing of non-tuberculosis mycobacteria type-strains.</title>
        <authorList>
            <person name="Igarashi Y."/>
            <person name="Osugi A."/>
            <person name="Mitarai S."/>
        </authorList>
    </citation>
    <scope>NUCLEOTIDE SEQUENCE</scope>
    <source>
        <strain evidence="1">JCM 16369</strain>
    </source>
</reference>
<keyword evidence="2" id="KW-1185">Reference proteome</keyword>
<gene>
    <name evidence="1" type="ORF">MI149_30080</name>
</gene>
<accession>A0ABY3TXG0</accession>
<geneLocation type="plasmid" evidence="1 2">
    <name>unnamed</name>
</geneLocation>
<evidence type="ECO:0000313" key="1">
    <source>
        <dbReference type="EMBL" id="ULN44745.1"/>
    </source>
</evidence>
<evidence type="ECO:0000313" key="2">
    <source>
        <dbReference type="Proteomes" id="UP001055337"/>
    </source>
</evidence>
<proteinExistence type="predicted"/>
<dbReference type="Gene3D" id="1.10.10.10">
    <property type="entry name" value="Winged helix-like DNA-binding domain superfamily/Winged helix DNA-binding domain"/>
    <property type="match status" value="1"/>
</dbReference>
<dbReference type="EMBL" id="CP092363">
    <property type="protein sequence ID" value="ULN44745.1"/>
    <property type="molecule type" value="Genomic_DNA"/>
</dbReference>
<dbReference type="RefSeq" id="WP_240180749.1">
    <property type="nucleotide sequence ID" value="NZ_CP092363.2"/>
</dbReference>
<dbReference type="Proteomes" id="UP001055337">
    <property type="component" value="Plasmid unnamed"/>
</dbReference>
<sequence>MTSPALVTAEPATGRAWGIKQAAGLQVRVLDALARQTGPSTTTELRAALDQPGGQPVVIERVYAVLVALERKGLVHRGANSVGTRPVWELASPPPTIDTTRSDTMHCTVRTLKHPSAGASLSVEDLEERIARIATPAQAREVAEVLLAPWESGAWQRWKPLASAPLAGWLYTARRADAGSRVDWIIRALAHRERWARAARDITDDEQLQESLRSVSRLDDRQFADVGWMLVLALFPWSSCTGAIVPSPTGGDW</sequence>
<protein>
    <submittedName>
        <fullName evidence="1">Uncharacterized protein</fullName>
    </submittedName>
</protein>
<organism evidence="1 2">
    <name type="scientific">Mycolicibacterium crocinum</name>
    <dbReference type="NCBI Taxonomy" id="388459"/>
    <lineage>
        <taxon>Bacteria</taxon>
        <taxon>Bacillati</taxon>
        <taxon>Actinomycetota</taxon>
        <taxon>Actinomycetes</taxon>
        <taxon>Mycobacteriales</taxon>
        <taxon>Mycobacteriaceae</taxon>
        <taxon>Mycolicibacterium</taxon>
    </lineage>
</organism>